<accession>A0A6A6U474</accession>
<dbReference type="OrthoDB" id="5427732at2759"/>
<dbReference type="EMBL" id="MU004238">
    <property type="protein sequence ID" value="KAF2667065.1"/>
    <property type="molecule type" value="Genomic_DNA"/>
</dbReference>
<dbReference type="AlphaFoldDB" id="A0A6A6U474"/>
<sequence>MPCIKSLLLASLRFAHLDFFQQQPQDPHSLNLPSLPVLPDDVQLEGDFSEILNHVPSEQIHSILHKHLPATFKDGIFEKDTNAIEAVHRTDPTMATKLLAAARYDLIRRQNGNLTVTTTTPTVIVPVTQTTTNAQGSSVVTTLTAESSATASVVVTTHTTDSAGQTVITAVSVPAVVLTSNGQVTSVPAPTQASDGGVAITTTNEQGSTYVTTFTPGGGVVTSLAIFTSTAPDGSRSTYTSYAIVSKTSIPPGSAATTGPKLQGSATKSAAVTLQGVLVLAITFGLFLI</sequence>
<dbReference type="Proteomes" id="UP000799302">
    <property type="component" value="Unassembled WGS sequence"/>
</dbReference>
<reference evidence="2" key="1">
    <citation type="journal article" date="2020" name="Stud. Mycol.">
        <title>101 Dothideomycetes genomes: a test case for predicting lifestyles and emergence of pathogens.</title>
        <authorList>
            <person name="Haridas S."/>
            <person name="Albert R."/>
            <person name="Binder M."/>
            <person name="Bloem J."/>
            <person name="Labutti K."/>
            <person name="Salamov A."/>
            <person name="Andreopoulos B."/>
            <person name="Baker S."/>
            <person name="Barry K."/>
            <person name="Bills G."/>
            <person name="Bluhm B."/>
            <person name="Cannon C."/>
            <person name="Castanera R."/>
            <person name="Culley D."/>
            <person name="Daum C."/>
            <person name="Ezra D."/>
            <person name="Gonzalez J."/>
            <person name="Henrissat B."/>
            <person name="Kuo A."/>
            <person name="Liang C."/>
            <person name="Lipzen A."/>
            <person name="Lutzoni F."/>
            <person name="Magnuson J."/>
            <person name="Mondo S."/>
            <person name="Nolan M."/>
            <person name="Ohm R."/>
            <person name="Pangilinan J."/>
            <person name="Park H.-J."/>
            <person name="Ramirez L."/>
            <person name="Alfaro M."/>
            <person name="Sun H."/>
            <person name="Tritt A."/>
            <person name="Yoshinaga Y."/>
            <person name="Zwiers L.-H."/>
            <person name="Turgeon B."/>
            <person name="Goodwin S."/>
            <person name="Spatafora J."/>
            <person name="Crous P."/>
            <person name="Grigoriev I."/>
        </authorList>
    </citation>
    <scope>NUCLEOTIDE SEQUENCE</scope>
    <source>
        <strain evidence="2">CBS 115976</strain>
    </source>
</reference>
<evidence type="ECO:0000313" key="2">
    <source>
        <dbReference type="EMBL" id="KAF2667065.1"/>
    </source>
</evidence>
<evidence type="ECO:0000313" key="3">
    <source>
        <dbReference type="Proteomes" id="UP000799302"/>
    </source>
</evidence>
<keyword evidence="3" id="KW-1185">Reference proteome</keyword>
<name>A0A6A6U474_9PEZI</name>
<evidence type="ECO:0000256" key="1">
    <source>
        <dbReference type="SAM" id="SignalP"/>
    </source>
</evidence>
<gene>
    <name evidence="2" type="ORF">BT63DRAFT_328454</name>
</gene>
<protein>
    <submittedName>
        <fullName evidence="2">Uncharacterized protein</fullName>
    </submittedName>
</protein>
<organism evidence="2 3">
    <name type="scientific">Microthyrium microscopicum</name>
    <dbReference type="NCBI Taxonomy" id="703497"/>
    <lineage>
        <taxon>Eukaryota</taxon>
        <taxon>Fungi</taxon>
        <taxon>Dikarya</taxon>
        <taxon>Ascomycota</taxon>
        <taxon>Pezizomycotina</taxon>
        <taxon>Dothideomycetes</taxon>
        <taxon>Dothideomycetes incertae sedis</taxon>
        <taxon>Microthyriales</taxon>
        <taxon>Microthyriaceae</taxon>
        <taxon>Microthyrium</taxon>
    </lineage>
</organism>
<feature type="signal peptide" evidence="1">
    <location>
        <begin position="1"/>
        <end position="17"/>
    </location>
</feature>
<proteinExistence type="predicted"/>
<keyword evidence="1" id="KW-0732">Signal</keyword>
<feature type="chain" id="PRO_5025619267" evidence="1">
    <location>
        <begin position="18"/>
        <end position="289"/>
    </location>
</feature>